<name>A0A0V1DJA8_TRIBR</name>
<keyword evidence="2" id="KW-1185">Reference proteome</keyword>
<dbReference type="Proteomes" id="UP000054653">
    <property type="component" value="Unassembled WGS sequence"/>
</dbReference>
<comment type="caution">
    <text evidence="1">The sequence shown here is derived from an EMBL/GenBank/DDBJ whole genome shotgun (WGS) entry which is preliminary data.</text>
</comment>
<dbReference type="EMBL" id="JYDI01000001">
    <property type="protein sequence ID" value="KRY61446.1"/>
    <property type="molecule type" value="Genomic_DNA"/>
</dbReference>
<sequence length="87" mass="9641">MPALGGENYNQSPCIASHLECLPNVKEKEISVCCYAITCQPENTLMQLMAALLQLEGPMIKAYDRQHILKLSIKDSKASSCQTIQRS</sequence>
<accession>A0A0V1DJA8</accession>
<reference evidence="1 2" key="1">
    <citation type="submission" date="2015-01" db="EMBL/GenBank/DDBJ databases">
        <title>Evolution of Trichinella species and genotypes.</title>
        <authorList>
            <person name="Korhonen P.K."/>
            <person name="Edoardo P."/>
            <person name="Giuseppe L.R."/>
            <person name="Gasser R.B."/>
        </authorList>
    </citation>
    <scope>NUCLEOTIDE SEQUENCE [LARGE SCALE GENOMIC DNA]</scope>
    <source>
        <strain evidence="1">ISS120</strain>
    </source>
</reference>
<organism evidence="1 2">
    <name type="scientific">Trichinella britovi</name>
    <name type="common">Parasitic roundworm</name>
    <dbReference type="NCBI Taxonomy" id="45882"/>
    <lineage>
        <taxon>Eukaryota</taxon>
        <taxon>Metazoa</taxon>
        <taxon>Ecdysozoa</taxon>
        <taxon>Nematoda</taxon>
        <taxon>Enoplea</taxon>
        <taxon>Dorylaimia</taxon>
        <taxon>Trichinellida</taxon>
        <taxon>Trichinellidae</taxon>
        <taxon>Trichinella</taxon>
    </lineage>
</organism>
<protein>
    <submittedName>
        <fullName evidence="1">Uncharacterized protein</fullName>
    </submittedName>
</protein>
<proteinExistence type="predicted"/>
<evidence type="ECO:0000313" key="2">
    <source>
        <dbReference type="Proteomes" id="UP000054653"/>
    </source>
</evidence>
<dbReference type="AlphaFoldDB" id="A0A0V1DJA8"/>
<gene>
    <name evidence="1" type="ORF">T03_7463</name>
</gene>
<evidence type="ECO:0000313" key="1">
    <source>
        <dbReference type="EMBL" id="KRY61446.1"/>
    </source>
</evidence>